<dbReference type="Proteomes" id="UP000479190">
    <property type="component" value="Unassembled WGS sequence"/>
</dbReference>
<keyword evidence="3 9" id="KW-0547">Nucleotide-binding</keyword>
<evidence type="ECO:0000256" key="7">
    <source>
        <dbReference type="ARBA" id="ARBA00023175"/>
    </source>
</evidence>
<evidence type="ECO:0000256" key="3">
    <source>
        <dbReference type="ARBA" id="ARBA00022741"/>
    </source>
</evidence>
<evidence type="ECO:0000256" key="8">
    <source>
        <dbReference type="ARBA" id="ARBA00023203"/>
    </source>
</evidence>
<dbReference type="GO" id="GO:0005886">
    <property type="term" value="C:plasma membrane"/>
    <property type="evidence" value="ECO:0007669"/>
    <property type="project" value="UniProtKB-SubCell"/>
</dbReference>
<keyword evidence="4 9" id="KW-0067">ATP-binding</keyword>
<dbReference type="SMART" id="SM00242">
    <property type="entry name" value="MYSc"/>
    <property type="match status" value="1"/>
</dbReference>
<feature type="binding site" evidence="9">
    <location>
        <begin position="100"/>
        <end position="107"/>
    </location>
    <ligand>
        <name>ATP</name>
        <dbReference type="ChEBI" id="CHEBI:30616"/>
    </ligand>
</feature>
<organism evidence="12 13">
    <name type="scientific">Trichogramma brassicae</name>
    <dbReference type="NCBI Taxonomy" id="86971"/>
    <lineage>
        <taxon>Eukaryota</taxon>
        <taxon>Metazoa</taxon>
        <taxon>Ecdysozoa</taxon>
        <taxon>Arthropoda</taxon>
        <taxon>Hexapoda</taxon>
        <taxon>Insecta</taxon>
        <taxon>Pterygota</taxon>
        <taxon>Neoptera</taxon>
        <taxon>Endopterygota</taxon>
        <taxon>Hymenoptera</taxon>
        <taxon>Apocrita</taxon>
        <taxon>Proctotrupomorpha</taxon>
        <taxon>Chalcidoidea</taxon>
        <taxon>Trichogrammatidae</taxon>
        <taxon>Trichogramma</taxon>
    </lineage>
</organism>
<sequence length="1032" mass="119362">MSTHEDVGIGDFVLLDEISHERVVENLRVRFNGGKIYTYIGEVCVSVNPYRSTNIYNSEYVEKYKDREMFENPPHIFAIADAVHKEMKQQGRDTCIVISGESGSGKTEASKIIMKYIAAVTNLEGQQEIERVKNILIQSNSILEAFGNAKTTRNDNSSRFGKYMDINFDFKGDPIGGDVTNYLLEKSRVVYQQKGERNFHCFYQLINGCNESDLKSMRLVRDPSSYNYIKKSSGNNQTTTVDKSDYKAVVNAMSTLGFTQMESQTIWNIVAGVLHLGNITFSLNEDKVNINDDKPLKDAAHLLAVDPSDLRAALIQRVIAAGGEVMQKTHTLVEAEYGRDALAKAVYDRLFTWIVSRINGTINVTSNNLHKHQRYRTLIGVLDIYGFEIFDSNSFEQFCINYCNEKLQQLFIELVLKQEQEEYNREGIAWQNIEYFNNQIICSLVEQSHKGMISIMDEACLNVGKVTDEVSKKKLLYQNPNMLLEAMDKKLVNHHHYTSRQLKPMDKELKHKTQFRIKHYAGDVVYNISGFLDKNKDTLFQDFKRLLFKSRNPIIEKMWPEGAQDITKTTKRPLTAGTLFKNSMIELIKNLTSKEPFYVRCIKPNEVKSPVVFDEERVTHQVRYLGLVENILVRRAGFAYRQRYDKFLKRYKMISQYTWPNFRGKTAMDGVKMMMDDKGFSNDVQYGHSKIFIRSPRTLFALEKARSDLIPSIVILIQKTVRGFLARRYFRRLKAAYVIGQYYRQYKRRSYIVDLRNTFIDAKNMRDYGKRLTWPKENFAVRSVVPLLKMMYARWYSWMILRRIPKEDWPQLRLKMSAASVLRGKRQHYGQDRRWDGNYLSQFSENSHNDIFNTSMNNLKNADHFKQILFSAFIKKTNKFNKQADRVMVVTEQALYKLENTKFKNMKKVMNIAEITGLSVSPGKDQLIIIHSNHGNDVIASIMTTEDKVGELVGILSNSYYSIRKSDLQVTVDVKFKCMLGNKRKVLRIEVVPEMTEPGFKKDGDNIIYAIPPSVGIIDDTSNNKTRIKTAG</sequence>
<dbReference type="GO" id="GO:0000146">
    <property type="term" value="F:microfilament motor activity"/>
    <property type="evidence" value="ECO:0007669"/>
    <property type="project" value="TreeGrafter"/>
</dbReference>
<dbReference type="GO" id="GO:0005938">
    <property type="term" value="C:cell cortex"/>
    <property type="evidence" value="ECO:0007669"/>
    <property type="project" value="UniProtKB-ARBA"/>
</dbReference>
<dbReference type="Gene3D" id="6.20.240.20">
    <property type="match status" value="1"/>
</dbReference>
<dbReference type="GO" id="GO:0005902">
    <property type="term" value="C:microvillus"/>
    <property type="evidence" value="ECO:0007669"/>
    <property type="project" value="TreeGrafter"/>
</dbReference>
<dbReference type="SUPFAM" id="SSF52540">
    <property type="entry name" value="P-loop containing nucleoside triphosphate hydrolases"/>
    <property type="match status" value="1"/>
</dbReference>
<dbReference type="InterPro" id="IPR010926">
    <property type="entry name" value="Myosin_TH1"/>
</dbReference>
<dbReference type="Pfam" id="PF06017">
    <property type="entry name" value="Myosin_TH1"/>
    <property type="match status" value="1"/>
</dbReference>
<dbReference type="PROSITE" id="PS51757">
    <property type="entry name" value="TH1"/>
    <property type="match status" value="1"/>
</dbReference>
<dbReference type="GO" id="GO:0048803">
    <property type="term" value="P:imaginal disc-derived male genitalia morphogenesis"/>
    <property type="evidence" value="ECO:0007669"/>
    <property type="project" value="UniProtKB-ARBA"/>
</dbReference>
<evidence type="ECO:0000256" key="6">
    <source>
        <dbReference type="ARBA" id="ARBA00023123"/>
    </source>
</evidence>
<comment type="subcellular location">
    <subcellularLocation>
        <location evidence="1">Cell membrane</location>
        <topology evidence="1">Peripheral membrane protein</topology>
        <orientation evidence="1">Cytoplasmic side</orientation>
    </subcellularLocation>
</comment>
<dbReference type="GO" id="GO:0007368">
    <property type="term" value="P:determination of left/right symmetry"/>
    <property type="evidence" value="ECO:0007669"/>
    <property type="project" value="UniProtKB-ARBA"/>
</dbReference>
<dbReference type="PANTHER" id="PTHR13140">
    <property type="entry name" value="MYOSIN"/>
    <property type="match status" value="1"/>
</dbReference>
<evidence type="ECO:0000313" key="13">
    <source>
        <dbReference type="Proteomes" id="UP000479190"/>
    </source>
</evidence>
<evidence type="ECO:0000259" key="10">
    <source>
        <dbReference type="PROSITE" id="PS51456"/>
    </source>
</evidence>
<comment type="similarity">
    <text evidence="2 9">Belongs to the TRAFAC class myosin-kinesin ATPase superfamily. Myosin family.</text>
</comment>
<dbReference type="Pfam" id="PF00612">
    <property type="entry name" value="IQ"/>
    <property type="match status" value="1"/>
</dbReference>
<dbReference type="PROSITE" id="PS50096">
    <property type="entry name" value="IQ"/>
    <property type="match status" value="1"/>
</dbReference>
<keyword evidence="8 9" id="KW-0009">Actin-binding</keyword>
<proteinExistence type="inferred from homology"/>
<name>A0A6H5IPR3_9HYME</name>
<gene>
    <name evidence="12" type="ORF">TBRA_LOCUS11273</name>
</gene>
<keyword evidence="7 9" id="KW-0505">Motor protein</keyword>
<dbReference type="Pfam" id="PF00063">
    <property type="entry name" value="Myosin_head"/>
    <property type="match status" value="1"/>
</dbReference>
<protein>
    <recommendedName>
        <fullName evidence="14">Myosin motor domain-containing protein</fullName>
    </recommendedName>
</protein>
<dbReference type="GO" id="GO:0016459">
    <property type="term" value="C:myosin complex"/>
    <property type="evidence" value="ECO:0007669"/>
    <property type="project" value="UniProtKB-KW"/>
</dbReference>
<dbReference type="Gene3D" id="1.20.120.720">
    <property type="entry name" value="Myosin VI head, motor domain, U50 subdomain"/>
    <property type="match status" value="1"/>
</dbReference>
<evidence type="ECO:0000256" key="4">
    <source>
        <dbReference type="ARBA" id="ARBA00022840"/>
    </source>
</evidence>
<dbReference type="FunFam" id="1.20.58.530:FF:000004">
    <property type="entry name" value="Unconventional myosin ID"/>
    <property type="match status" value="1"/>
</dbReference>
<dbReference type="FunFam" id="1.10.10.820:FF:000001">
    <property type="entry name" value="Myosin heavy chain"/>
    <property type="match status" value="1"/>
</dbReference>
<dbReference type="GO" id="GO:0007498">
    <property type="term" value="P:mesoderm development"/>
    <property type="evidence" value="ECO:0007669"/>
    <property type="project" value="UniProtKB-ARBA"/>
</dbReference>
<dbReference type="AlphaFoldDB" id="A0A6H5IPR3"/>
<dbReference type="InterPro" id="IPR036072">
    <property type="entry name" value="MYSc_Myo1"/>
</dbReference>
<dbReference type="GO" id="GO:0007015">
    <property type="term" value="P:actin filament organization"/>
    <property type="evidence" value="ECO:0007669"/>
    <property type="project" value="TreeGrafter"/>
</dbReference>
<evidence type="ECO:0000256" key="5">
    <source>
        <dbReference type="ARBA" id="ARBA00023121"/>
    </source>
</evidence>
<dbReference type="Gene3D" id="1.20.58.530">
    <property type="match status" value="1"/>
</dbReference>
<feature type="region of interest" description="Actin-binding" evidence="9">
    <location>
        <begin position="584"/>
        <end position="606"/>
    </location>
</feature>
<dbReference type="GO" id="GO:0005524">
    <property type="term" value="F:ATP binding"/>
    <property type="evidence" value="ECO:0007669"/>
    <property type="project" value="UniProtKB-UniRule"/>
</dbReference>
<dbReference type="PROSITE" id="PS51456">
    <property type="entry name" value="MYOSIN_MOTOR"/>
    <property type="match status" value="1"/>
</dbReference>
<keyword evidence="6 9" id="KW-0518">Myosin</keyword>
<evidence type="ECO:0000313" key="12">
    <source>
        <dbReference type="EMBL" id="CAB0039533.1"/>
    </source>
</evidence>
<dbReference type="InterPro" id="IPR036961">
    <property type="entry name" value="Kinesin_motor_dom_sf"/>
</dbReference>
<feature type="domain" description="Myosin motor" evidence="10">
    <location>
        <begin position="7"/>
        <end position="707"/>
    </location>
</feature>
<dbReference type="CDD" id="cd01378">
    <property type="entry name" value="MYSc_Myo1"/>
    <property type="match status" value="1"/>
</dbReference>
<accession>A0A6H5IPR3</accession>
<dbReference type="InterPro" id="IPR027417">
    <property type="entry name" value="P-loop_NTPase"/>
</dbReference>
<reference evidence="12 13" key="1">
    <citation type="submission" date="2020-02" db="EMBL/GenBank/DDBJ databases">
        <authorList>
            <person name="Ferguson B K."/>
        </authorList>
    </citation>
    <scope>NUCLEOTIDE SEQUENCE [LARGE SCALE GENOMIC DNA]</scope>
</reference>
<dbReference type="Gene3D" id="3.40.850.10">
    <property type="entry name" value="Kinesin motor domain"/>
    <property type="match status" value="1"/>
</dbReference>
<evidence type="ECO:0000256" key="2">
    <source>
        <dbReference type="ARBA" id="ARBA00008314"/>
    </source>
</evidence>
<dbReference type="PRINTS" id="PR00193">
    <property type="entry name" value="MYOSINHEAVY"/>
</dbReference>
<feature type="domain" description="TH1" evidence="11">
    <location>
        <begin position="824"/>
        <end position="1013"/>
    </location>
</feature>
<keyword evidence="13" id="KW-1185">Reference proteome</keyword>
<dbReference type="GO" id="GO:0006897">
    <property type="term" value="P:endocytosis"/>
    <property type="evidence" value="ECO:0007669"/>
    <property type="project" value="TreeGrafter"/>
</dbReference>
<dbReference type="OrthoDB" id="6108017at2759"/>
<dbReference type="GO" id="GO:0051015">
    <property type="term" value="F:actin filament binding"/>
    <property type="evidence" value="ECO:0007669"/>
    <property type="project" value="TreeGrafter"/>
</dbReference>
<dbReference type="SMART" id="SM00015">
    <property type="entry name" value="IQ"/>
    <property type="match status" value="1"/>
</dbReference>
<dbReference type="GO" id="GO:0005546">
    <property type="term" value="F:phosphatidylinositol-4,5-bisphosphate binding"/>
    <property type="evidence" value="ECO:0007669"/>
    <property type="project" value="UniProtKB-ARBA"/>
</dbReference>
<dbReference type="Gene3D" id="1.10.10.820">
    <property type="match status" value="1"/>
</dbReference>
<dbReference type="EMBL" id="CADCXV010000968">
    <property type="protein sequence ID" value="CAB0039533.1"/>
    <property type="molecule type" value="Genomic_DNA"/>
</dbReference>
<evidence type="ECO:0000259" key="11">
    <source>
        <dbReference type="PROSITE" id="PS51757"/>
    </source>
</evidence>
<dbReference type="Gene3D" id="1.20.5.190">
    <property type="match status" value="1"/>
</dbReference>
<evidence type="ECO:0000256" key="9">
    <source>
        <dbReference type="PROSITE-ProRule" id="PRU00782"/>
    </source>
</evidence>
<dbReference type="InterPro" id="IPR000048">
    <property type="entry name" value="IQ_motif_EF-hand-BS"/>
</dbReference>
<dbReference type="GO" id="GO:0030048">
    <property type="term" value="P:actin filament-based movement"/>
    <property type="evidence" value="ECO:0007669"/>
    <property type="project" value="TreeGrafter"/>
</dbReference>
<evidence type="ECO:0000256" key="1">
    <source>
        <dbReference type="ARBA" id="ARBA00004413"/>
    </source>
</evidence>
<keyword evidence="5" id="KW-0446">Lipid-binding</keyword>
<evidence type="ECO:0008006" key="14">
    <source>
        <dbReference type="Google" id="ProtNLM"/>
    </source>
</evidence>
<dbReference type="PANTHER" id="PTHR13140:SF713">
    <property type="entry name" value="UNCONVENTIONAL MYOSIN ID"/>
    <property type="match status" value="1"/>
</dbReference>
<dbReference type="InterPro" id="IPR001609">
    <property type="entry name" value="Myosin_head_motor_dom-like"/>
</dbReference>